<dbReference type="InterPro" id="IPR012902">
    <property type="entry name" value="N_methyl_site"/>
</dbReference>
<evidence type="ECO:0000313" key="3">
    <source>
        <dbReference type="Proteomes" id="UP000218896"/>
    </source>
</evidence>
<gene>
    <name evidence="2" type="ORF">CK501_16200</name>
</gene>
<keyword evidence="1" id="KW-1133">Transmembrane helix</keyword>
<reference evidence="2 3" key="1">
    <citation type="submission" date="2017-08" db="EMBL/GenBank/DDBJ databases">
        <title>Halovibrio sewagensis sp. nov., isolated from wastewater of high salinity.</title>
        <authorList>
            <person name="Dong X."/>
            <person name="Zhang G."/>
        </authorList>
    </citation>
    <scope>NUCLEOTIDE SEQUENCE [LARGE SCALE GENOMIC DNA]</scope>
    <source>
        <strain evidence="2 3">YL5-2</strain>
    </source>
</reference>
<dbReference type="AlphaFoldDB" id="A0A2A2EVI1"/>
<proteinExistence type="predicted"/>
<evidence type="ECO:0000256" key="1">
    <source>
        <dbReference type="SAM" id="Phobius"/>
    </source>
</evidence>
<name>A0A2A2EVI1_9GAMM</name>
<dbReference type="PROSITE" id="PS00409">
    <property type="entry name" value="PROKAR_NTER_METHYL"/>
    <property type="match status" value="1"/>
</dbReference>
<dbReference type="Proteomes" id="UP000218896">
    <property type="component" value="Unassembled WGS sequence"/>
</dbReference>
<accession>A0A2A2EVI1</accession>
<dbReference type="NCBIfam" id="TIGR02532">
    <property type="entry name" value="IV_pilin_GFxxxE"/>
    <property type="match status" value="1"/>
</dbReference>
<keyword evidence="1" id="KW-0812">Transmembrane</keyword>
<comment type="caution">
    <text evidence="2">The sequence shown here is derived from an EMBL/GenBank/DDBJ whole genome shotgun (WGS) entry which is preliminary data.</text>
</comment>
<sequence>MTQEGNVYAAGSCQRGVTLIELVLTIVIVGIAVAGVVGAFSLITGRSADPLLQSRATALGQLYLDEVMARRYDGGTPLGGGYVDDVDCSPSASDHDDRDRFETINDFHTGSNNPQEPFLASSTEDLYSGYQVTVEVICAGDELSGISSNEDAKRIDVTVTDPRQQETVISAYRGNF</sequence>
<evidence type="ECO:0000313" key="2">
    <source>
        <dbReference type="EMBL" id="PAU76372.1"/>
    </source>
</evidence>
<dbReference type="RefSeq" id="WP_095618771.1">
    <property type="nucleotide sequence ID" value="NZ_NSKD01000013.1"/>
</dbReference>
<dbReference type="OrthoDB" id="5593857at2"/>
<keyword evidence="1" id="KW-0472">Membrane</keyword>
<dbReference type="Pfam" id="PF07963">
    <property type="entry name" value="N_methyl"/>
    <property type="match status" value="1"/>
</dbReference>
<organism evidence="2 3">
    <name type="scientific">Halovibrio salipaludis</name>
    <dbReference type="NCBI Taxonomy" id="2032626"/>
    <lineage>
        <taxon>Bacteria</taxon>
        <taxon>Pseudomonadati</taxon>
        <taxon>Pseudomonadota</taxon>
        <taxon>Gammaproteobacteria</taxon>
        <taxon>Oceanospirillales</taxon>
        <taxon>Halomonadaceae</taxon>
        <taxon>Halovibrio</taxon>
    </lineage>
</organism>
<dbReference type="EMBL" id="NSKD01000013">
    <property type="protein sequence ID" value="PAU76372.1"/>
    <property type="molecule type" value="Genomic_DNA"/>
</dbReference>
<keyword evidence="3" id="KW-1185">Reference proteome</keyword>
<feature type="transmembrane region" description="Helical" evidence="1">
    <location>
        <begin position="22"/>
        <end position="45"/>
    </location>
</feature>
<protein>
    <submittedName>
        <fullName evidence="2">MSHA biogenesis protein MshD</fullName>
    </submittedName>
</protein>